<dbReference type="RefSeq" id="WP_282510573.1">
    <property type="nucleotide sequence ID" value="NZ_JASCIR010000002.1"/>
</dbReference>
<reference evidence="1 2" key="1">
    <citation type="submission" date="2023-05" db="EMBL/GenBank/DDBJ databases">
        <title>Draft genome sequence of Streptomyces sp. B-S-A8 isolated from a cave soil in Thailand.</title>
        <authorList>
            <person name="Chamroensaksri N."/>
            <person name="Muangham S."/>
        </authorList>
    </citation>
    <scope>NUCLEOTIDE SEQUENCE [LARGE SCALE GENOMIC DNA]</scope>
    <source>
        <strain evidence="1 2">B-S-A8</strain>
    </source>
</reference>
<dbReference type="EMBL" id="JASCIR010000002">
    <property type="protein sequence ID" value="MDI3385473.1"/>
    <property type="molecule type" value="Genomic_DNA"/>
</dbReference>
<organism evidence="1 2">
    <name type="scientific">Streptomyces solicavernae</name>
    <dbReference type="NCBI Taxonomy" id="3043614"/>
    <lineage>
        <taxon>Bacteria</taxon>
        <taxon>Bacillati</taxon>
        <taxon>Actinomycetota</taxon>
        <taxon>Actinomycetes</taxon>
        <taxon>Kitasatosporales</taxon>
        <taxon>Streptomycetaceae</taxon>
        <taxon>Streptomyces</taxon>
    </lineage>
</organism>
<evidence type="ECO:0000313" key="2">
    <source>
        <dbReference type="Proteomes" id="UP001224661"/>
    </source>
</evidence>
<accession>A0ABT6RM06</accession>
<protein>
    <submittedName>
        <fullName evidence="1">DUF742 domain-containing protein</fullName>
    </submittedName>
</protein>
<proteinExistence type="predicted"/>
<dbReference type="PANTHER" id="PTHR36221:SF1">
    <property type="entry name" value="DUF742 DOMAIN-CONTAINING PROTEIN"/>
    <property type="match status" value="1"/>
</dbReference>
<name>A0ABT6RM06_9ACTN</name>
<dbReference type="Proteomes" id="UP001224661">
    <property type="component" value="Unassembled WGS sequence"/>
</dbReference>
<dbReference type="Pfam" id="PF05331">
    <property type="entry name" value="DUF742"/>
    <property type="match status" value="1"/>
</dbReference>
<dbReference type="InterPro" id="IPR007995">
    <property type="entry name" value="DUF742"/>
</dbReference>
<gene>
    <name evidence="1" type="ORF">QIS99_04475</name>
</gene>
<evidence type="ECO:0000313" key="1">
    <source>
        <dbReference type="EMBL" id="MDI3385473.1"/>
    </source>
</evidence>
<comment type="caution">
    <text evidence="1">The sequence shown here is derived from an EMBL/GenBank/DDBJ whole genome shotgun (WGS) entry which is preliminary data.</text>
</comment>
<sequence>MSAPDEGSLVRSYVITGGRAKPSRADIDVITLIKATPSNEPLHRLNREKRAIVELCRGGALMTVAEAAGYLNLSVALTKVLVADLVDEQLLTTRTAPTSTPATDRTLLEEVLNGLRARL</sequence>
<keyword evidence="2" id="KW-1185">Reference proteome</keyword>
<dbReference type="PANTHER" id="PTHR36221">
    <property type="entry name" value="DUF742 DOMAIN-CONTAINING PROTEIN"/>
    <property type="match status" value="1"/>
</dbReference>